<proteinExistence type="predicted"/>
<dbReference type="Proteomes" id="UP000179807">
    <property type="component" value="Unassembled WGS sequence"/>
</dbReference>
<dbReference type="SUPFAM" id="SSF51126">
    <property type="entry name" value="Pectin lyase-like"/>
    <property type="match status" value="1"/>
</dbReference>
<comment type="caution">
    <text evidence="1">The sequence shown here is derived from an EMBL/GenBank/DDBJ whole genome shotgun (WGS) entry which is preliminary data.</text>
</comment>
<dbReference type="PANTHER" id="PTHR11319">
    <property type="entry name" value="G PROTEIN-COUPLED RECEPTOR-RELATED"/>
    <property type="match status" value="1"/>
</dbReference>
<dbReference type="VEuPathDB" id="TrichDB:TRFO_05331"/>
<dbReference type="EMBL" id="MLAK01000705">
    <property type="protein sequence ID" value="OHT07102.1"/>
    <property type="molecule type" value="Genomic_DNA"/>
</dbReference>
<gene>
    <name evidence="1" type="ORF">TRFO_05331</name>
</gene>
<dbReference type="InterPro" id="IPR011050">
    <property type="entry name" value="Pectin_lyase_fold/virulence"/>
</dbReference>
<evidence type="ECO:0000313" key="1">
    <source>
        <dbReference type="EMBL" id="OHT07102.1"/>
    </source>
</evidence>
<keyword evidence="2" id="KW-1185">Reference proteome</keyword>
<accession>A0A1J4KBP2</accession>
<evidence type="ECO:0000313" key="2">
    <source>
        <dbReference type="Proteomes" id="UP000179807"/>
    </source>
</evidence>
<reference evidence="1" key="1">
    <citation type="submission" date="2016-10" db="EMBL/GenBank/DDBJ databases">
        <authorList>
            <person name="Benchimol M."/>
            <person name="Almeida L.G."/>
            <person name="Vasconcelos A.T."/>
            <person name="Perreira-Neves A."/>
            <person name="Rosa I.A."/>
            <person name="Tasca T."/>
            <person name="Bogo M.R."/>
            <person name="de Souza W."/>
        </authorList>
    </citation>
    <scope>NUCLEOTIDE SEQUENCE [LARGE SCALE GENOMIC DNA]</scope>
    <source>
        <strain evidence="1">K</strain>
    </source>
</reference>
<organism evidence="1 2">
    <name type="scientific">Tritrichomonas foetus</name>
    <dbReference type="NCBI Taxonomy" id="1144522"/>
    <lineage>
        <taxon>Eukaryota</taxon>
        <taxon>Metamonada</taxon>
        <taxon>Parabasalia</taxon>
        <taxon>Tritrichomonadida</taxon>
        <taxon>Tritrichomonadidae</taxon>
        <taxon>Tritrichomonas</taxon>
    </lineage>
</organism>
<dbReference type="AlphaFoldDB" id="A0A1J4KBP2"/>
<protein>
    <recommendedName>
        <fullName evidence="3">Right handed beta helix domain-containing protein</fullName>
    </recommendedName>
</protein>
<sequence>MNFSIFFLSQVYQIHSSPLLSPAEGYTTPFDSSFSVFSCRFSYHSQSLLKLYSRTNIFTQNSIFKGFLKSPIVLKSAEKIFNNEIYSQKRFKIKSGDLKVNQCLFENNNAKKGGGLHSEKATVNITNSIFTSNNATFGGGLYIEKSDKAYFSNILIYNNTAEYIGGMFLDGNEENVNHFSQIHFLNASQNSAKEWTGGIRFDHGGGELKNSVIAFNMAETCGGIFDQAWKPSKRYILHSLFINNSAFFRCGSFCAFHIMHQSEFDSCVFSNNYCERNSYSLYIESIDSTITIKNCMFSDEEKKEIEFRFDGSKFLLVEGNKFSIKNIDNAEYKQPEIPKPNLSKSQE</sequence>
<dbReference type="RefSeq" id="XP_068360238.1">
    <property type="nucleotide sequence ID" value="XM_068492425.1"/>
</dbReference>
<dbReference type="OrthoDB" id="10558293at2759"/>
<dbReference type="PANTHER" id="PTHR11319:SF35">
    <property type="entry name" value="OUTER MEMBRANE PROTEIN PMPC-RELATED"/>
    <property type="match status" value="1"/>
</dbReference>
<evidence type="ECO:0008006" key="3">
    <source>
        <dbReference type="Google" id="ProtNLM"/>
    </source>
</evidence>
<name>A0A1J4KBP2_9EUKA</name>
<dbReference type="GeneID" id="94827129"/>